<feature type="domain" description="Tr-type G" evidence="1">
    <location>
        <begin position="116"/>
        <end position="301"/>
    </location>
</feature>
<organism evidence="2 3">
    <name type="scientific">Zostera marina</name>
    <name type="common">Eelgrass</name>
    <dbReference type="NCBI Taxonomy" id="29655"/>
    <lineage>
        <taxon>Eukaryota</taxon>
        <taxon>Viridiplantae</taxon>
        <taxon>Streptophyta</taxon>
        <taxon>Embryophyta</taxon>
        <taxon>Tracheophyta</taxon>
        <taxon>Spermatophyta</taxon>
        <taxon>Magnoliopsida</taxon>
        <taxon>Liliopsida</taxon>
        <taxon>Zosteraceae</taxon>
        <taxon>Zostera</taxon>
    </lineage>
</organism>
<dbReference type="InterPro" id="IPR027417">
    <property type="entry name" value="P-loop_NTPase"/>
</dbReference>
<evidence type="ECO:0000259" key="1">
    <source>
        <dbReference type="PROSITE" id="PS51722"/>
    </source>
</evidence>
<dbReference type="PANTHER" id="PTHR42908:SF3">
    <property type="entry name" value="ELONGATION FACTOR-LIKE GTPASE 1"/>
    <property type="match status" value="1"/>
</dbReference>
<evidence type="ECO:0000313" key="2">
    <source>
        <dbReference type="EMBL" id="KMZ62338.1"/>
    </source>
</evidence>
<keyword evidence="3" id="KW-1185">Reference proteome</keyword>
<protein>
    <recommendedName>
        <fullName evidence="1">Tr-type G domain-containing protein</fullName>
    </recommendedName>
</protein>
<name>A0A0K9P030_ZOSMR</name>
<dbReference type="GO" id="GO:0005525">
    <property type="term" value="F:GTP binding"/>
    <property type="evidence" value="ECO:0007669"/>
    <property type="project" value="InterPro"/>
</dbReference>
<dbReference type="GO" id="GO:0042256">
    <property type="term" value="P:cytosolic ribosome assembly"/>
    <property type="evidence" value="ECO:0000318"/>
    <property type="project" value="GO_Central"/>
</dbReference>
<proteinExistence type="predicted"/>
<dbReference type="PROSITE" id="PS51722">
    <property type="entry name" value="G_TR_2"/>
    <property type="match status" value="1"/>
</dbReference>
<sequence length="541" mass="59913">MNLLRNPSDGGGRVPSGATVRTGSLLIFPLSLYIYRKNIWHGPSAPCVPLLDPYGSGSDSDFASFRFRFRDVPIPRRSDSDSTAVRFRVIPIPIPRNRDRVPRNSRSSSAELAISSEEQRRAITMKSSSILLKYGEHSINLIDSPGHIDFCSEVSTAARLSDGALVLVVSVEGVHIQTHAALRQAWIEKLTPCLVLNKIDRLITELKLSPMEAYMKLQRIIHDVNGIISGFKSVKYLSDVDLFITGSSTVGEEFVEEEDNEADTFQPQKGNVVFVCALDGWGFGIAQFAEMYASKLGASSTALNKGLWGLRYFNHKTKMIVGKKAIEASSGGKEHQPMFVQLVLKPIPPPATKIFGFFAARFVSGTLPVSEALTIAISVPVLRNRVPRNRNRSYSVAGFVSGTLPVSEALTIAISVPVLRNRVPQNRDRVPRNSRWVPRNRNRSYSVAGPKSQLLTVSHITLLEVDWPSVDTLAWRGDDRGCGIARRRGQVKSSKEIGDLEVSCRRQGGDFDRLVWNKLSNLQLTFQPDVEGQICIADMRK</sequence>
<comment type="caution">
    <text evidence="2">The sequence shown here is derived from an EMBL/GenBank/DDBJ whole genome shotgun (WGS) entry which is preliminary data.</text>
</comment>
<gene>
    <name evidence="2" type="ORF">ZOSMA_46G00050</name>
</gene>
<dbReference type="GO" id="GO:0003924">
    <property type="term" value="F:GTPase activity"/>
    <property type="evidence" value="ECO:0000318"/>
    <property type="project" value="GO_Central"/>
</dbReference>
<reference evidence="3" key="1">
    <citation type="journal article" date="2016" name="Nature">
        <title>The genome of the seagrass Zostera marina reveals angiosperm adaptation to the sea.</title>
        <authorList>
            <person name="Olsen J.L."/>
            <person name="Rouze P."/>
            <person name="Verhelst B."/>
            <person name="Lin Y.-C."/>
            <person name="Bayer T."/>
            <person name="Collen J."/>
            <person name="Dattolo E."/>
            <person name="De Paoli E."/>
            <person name="Dittami S."/>
            <person name="Maumus F."/>
            <person name="Michel G."/>
            <person name="Kersting A."/>
            <person name="Lauritano C."/>
            <person name="Lohaus R."/>
            <person name="Toepel M."/>
            <person name="Tonon T."/>
            <person name="Vanneste K."/>
            <person name="Amirebrahimi M."/>
            <person name="Brakel J."/>
            <person name="Bostroem C."/>
            <person name="Chovatia M."/>
            <person name="Grimwood J."/>
            <person name="Jenkins J.W."/>
            <person name="Jueterbock A."/>
            <person name="Mraz A."/>
            <person name="Stam W.T."/>
            <person name="Tice H."/>
            <person name="Bornberg-Bauer E."/>
            <person name="Green P.J."/>
            <person name="Pearson G.A."/>
            <person name="Procaccini G."/>
            <person name="Duarte C.M."/>
            <person name="Schmutz J."/>
            <person name="Reusch T.B.H."/>
            <person name="Van de Peer Y."/>
        </authorList>
    </citation>
    <scope>NUCLEOTIDE SEQUENCE [LARGE SCALE GENOMIC DNA]</scope>
    <source>
        <strain evidence="3">cv. Finnish</strain>
    </source>
</reference>
<dbReference type="Gene3D" id="3.40.50.300">
    <property type="entry name" value="P-loop containing nucleotide triphosphate hydrolases"/>
    <property type="match status" value="1"/>
</dbReference>
<dbReference type="GO" id="GO:1990904">
    <property type="term" value="C:ribonucleoprotein complex"/>
    <property type="evidence" value="ECO:0000318"/>
    <property type="project" value="GO_Central"/>
</dbReference>
<dbReference type="AlphaFoldDB" id="A0A0K9P030"/>
<dbReference type="SUPFAM" id="SSF52540">
    <property type="entry name" value="P-loop containing nucleoside triphosphate hydrolases"/>
    <property type="match status" value="1"/>
</dbReference>
<dbReference type="GO" id="GO:0043022">
    <property type="term" value="F:ribosome binding"/>
    <property type="evidence" value="ECO:0000318"/>
    <property type="project" value="GO_Central"/>
</dbReference>
<dbReference type="OrthoDB" id="364892at2759"/>
<dbReference type="PANTHER" id="PTHR42908">
    <property type="entry name" value="TRANSLATION ELONGATION FACTOR-RELATED"/>
    <property type="match status" value="1"/>
</dbReference>
<dbReference type="GO" id="GO:0005829">
    <property type="term" value="C:cytosol"/>
    <property type="evidence" value="ECO:0000318"/>
    <property type="project" value="GO_Central"/>
</dbReference>
<dbReference type="Pfam" id="PF00009">
    <property type="entry name" value="GTP_EFTU"/>
    <property type="match status" value="1"/>
</dbReference>
<dbReference type="STRING" id="29655.A0A0K9P030"/>
<accession>A0A0K9P030</accession>
<dbReference type="PRINTS" id="PR00315">
    <property type="entry name" value="ELONGATNFCT"/>
</dbReference>
<dbReference type="InterPro" id="IPR000795">
    <property type="entry name" value="T_Tr_GTP-bd_dom"/>
</dbReference>
<dbReference type="Proteomes" id="UP000036987">
    <property type="component" value="Unassembled WGS sequence"/>
</dbReference>
<evidence type="ECO:0000313" key="3">
    <source>
        <dbReference type="Proteomes" id="UP000036987"/>
    </source>
</evidence>
<dbReference type="EMBL" id="LFYR01001368">
    <property type="protein sequence ID" value="KMZ62338.1"/>
    <property type="molecule type" value="Genomic_DNA"/>
</dbReference>